<proteinExistence type="predicted"/>
<dbReference type="RefSeq" id="WP_111863997.1">
    <property type="nucleotide sequence ID" value="NZ_QLYX01000003.1"/>
</dbReference>
<feature type="domain" description="DUF397" evidence="1">
    <location>
        <begin position="5"/>
        <end position="58"/>
    </location>
</feature>
<keyword evidence="3" id="KW-1185">Reference proteome</keyword>
<reference evidence="2 3" key="1">
    <citation type="submission" date="2018-06" db="EMBL/GenBank/DDBJ databases">
        <title>Actinomadura craniellae sp. nov. isolated from marine sponge Craniella sp.</title>
        <authorList>
            <person name="Li L."/>
            <person name="Xu Q.H."/>
            <person name="Lin H.W."/>
            <person name="Lu Y.H."/>
        </authorList>
    </citation>
    <scope>NUCLEOTIDE SEQUENCE [LARGE SCALE GENOMIC DNA]</scope>
    <source>
        <strain evidence="2 3">LHW63021</strain>
    </source>
</reference>
<gene>
    <name evidence="2" type="ORF">DPM19_06950</name>
</gene>
<sequence length="64" mass="6893">MASPTWRKSTHSGAQEGACIEVARLFSTTIGLRDSKNPDAGHLSLSPESFSVLLTHLKRGNLTL</sequence>
<evidence type="ECO:0000313" key="2">
    <source>
        <dbReference type="EMBL" id="RAY15533.1"/>
    </source>
</evidence>
<accession>A0A365HB93</accession>
<evidence type="ECO:0000313" key="3">
    <source>
        <dbReference type="Proteomes" id="UP000251891"/>
    </source>
</evidence>
<dbReference type="EMBL" id="QLYX01000003">
    <property type="protein sequence ID" value="RAY15533.1"/>
    <property type="molecule type" value="Genomic_DNA"/>
</dbReference>
<comment type="caution">
    <text evidence="2">The sequence shown here is derived from an EMBL/GenBank/DDBJ whole genome shotgun (WGS) entry which is preliminary data.</text>
</comment>
<dbReference type="InterPro" id="IPR007278">
    <property type="entry name" value="DUF397"/>
</dbReference>
<name>A0A365HB93_9ACTN</name>
<protein>
    <submittedName>
        <fullName evidence="2">DUF397 domain-containing protein</fullName>
    </submittedName>
</protein>
<organism evidence="2 3">
    <name type="scientific">Actinomadura craniellae</name>
    <dbReference type="NCBI Taxonomy" id="2231787"/>
    <lineage>
        <taxon>Bacteria</taxon>
        <taxon>Bacillati</taxon>
        <taxon>Actinomycetota</taxon>
        <taxon>Actinomycetes</taxon>
        <taxon>Streptosporangiales</taxon>
        <taxon>Thermomonosporaceae</taxon>
        <taxon>Actinomadura</taxon>
    </lineage>
</organism>
<evidence type="ECO:0000259" key="1">
    <source>
        <dbReference type="Pfam" id="PF04149"/>
    </source>
</evidence>
<dbReference type="Pfam" id="PF04149">
    <property type="entry name" value="DUF397"/>
    <property type="match status" value="1"/>
</dbReference>
<dbReference type="Proteomes" id="UP000251891">
    <property type="component" value="Unassembled WGS sequence"/>
</dbReference>
<dbReference type="OrthoDB" id="3482302at2"/>
<dbReference type="AlphaFoldDB" id="A0A365HB93"/>